<feature type="short sequence motif" description="'HIGH' region" evidence="12">
    <location>
        <begin position="31"/>
        <end position="41"/>
    </location>
</feature>
<comment type="similarity">
    <text evidence="1 12">Belongs to the class-I aminoacyl-tRNA synthetase family.</text>
</comment>
<dbReference type="InterPro" id="IPR032678">
    <property type="entry name" value="tRNA-synt_1_cat_dom"/>
</dbReference>
<evidence type="ECO:0000313" key="14">
    <source>
        <dbReference type="EMBL" id="MBU3064797.1"/>
    </source>
</evidence>
<gene>
    <name evidence="12 14" type="primary">cysS</name>
    <name evidence="14" type="ORF">KO481_25120</name>
</gene>
<dbReference type="RefSeq" id="WP_215920222.1">
    <property type="nucleotide sequence ID" value="NZ_JAHKNI010000008.1"/>
</dbReference>
<evidence type="ECO:0000313" key="15">
    <source>
        <dbReference type="Proteomes" id="UP000733379"/>
    </source>
</evidence>
<name>A0ABS6B3C2_9NOCA</name>
<evidence type="ECO:0000256" key="3">
    <source>
        <dbReference type="ARBA" id="ARBA00022490"/>
    </source>
</evidence>
<evidence type="ECO:0000256" key="1">
    <source>
        <dbReference type="ARBA" id="ARBA00005594"/>
    </source>
</evidence>
<comment type="subcellular location">
    <subcellularLocation>
        <location evidence="12">Cytoplasm</location>
    </subcellularLocation>
</comment>
<evidence type="ECO:0000256" key="4">
    <source>
        <dbReference type="ARBA" id="ARBA00022598"/>
    </source>
</evidence>
<dbReference type="PANTHER" id="PTHR10890">
    <property type="entry name" value="CYSTEINYL-TRNA SYNTHETASE"/>
    <property type="match status" value="1"/>
</dbReference>
<dbReference type="SMART" id="SM00840">
    <property type="entry name" value="DALR_2"/>
    <property type="match status" value="1"/>
</dbReference>
<keyword evidence="4 12" id="KW-0436">Ligase</keyword>
<dbReference type="InterPro" id="IPR009080">
    <property type="entry name" value="tRNAsynth_Ia_anticodon-bd"/>
</dbReference>
<dbReference type="PRINTS" id="PR00983">
    <property type="entry name" value="TRNASYNTHCYS"/>
</dbReference>
<keyword evidence="3 12" id="KW-0963">Cytoplasm</keyword>
<keyword evidence="8 12" id="KW-0067">ATP-binding</keyword>
<keyword evidence="5 12" id="KW-0479">Metal-binding</keyword>
<evidence type="ECO:0000256" key="12">
    <source>
        <dbReference type="HAMAP-Rule" id="MF_00041"/>
    </source>
</evidence>
<feature type="binding site" evidence="12">
    <location>
        <position position="29"/>
    </location>
    <ligand>
        <name>Zn(2+)</name>
        <dbReference type="ChEBI" id="CHEBI:29105"/>
    </ligand>
</feature>
<dbReference type="EMBL" id="JAHKNI010000008">
    <property type="protein sequence ID" value="MBU3064797.1"/>
    <property type="molecule type" value="Genomic_DNA"/>
</dbReference>
<dbReference type="GO" id="GO:0004817">
    <property type="term" value="F:cysteine-tRNA ligase activity"/>
    <property type="evidence" value="ECO:0007669"/>
    <property type="project" value="UniProtKB-EC"/>
</dbReference>
<feature type="binding site" evidence="12">
    <location>
        <position position="207"/>
    </location>
    <ligand>
        <name>Zn(2+)</name>
        <dbReference type="ChEBI" id="CHEBI:29105"/>
    </ligand>
</feature>
<evidence type="ECO:0000259" key="13">
    <source>
        <dbReference type="SMART" id="SM00840"/>
    </source>
</evidence>
<dbReference type="Pfam" id="PF01406">
    <property type="entry name" value="tRNA-synt_1e"/>
    <property type="match status" value="1"/>
</dbReference>
<dbReference type="InterPro" id="IPR024909">
    <property type="entry name" value="Cys-tRNA/MSH_ligase"/>
</dbReference>
<dbReference type="EC" id="6.1.1.16" evidence="12"/>
<evidence type="ECO:0000256" key="10">
    <source>
        <dbReference type="ARBA" id="ARBA00023146"/>
    </source>
</evidence>
<sequence>MTLHLFDTATRTLREFTPLIPGQATIYLCGATVQSEPHIGHVRSGVAFDVLRRWLRATDHQVTFVRNVTDINDKILHKAAEASRPWWEWAATYERAFDRAYDTLGILPPTAQPRATGHITQIIELTQRLIAARHAYAAAGNVYFDVHSFPAYGALARLNPEDLQQGESLGMGKRDPQDFTLWKAHKPGEPVWPSPWGPGRPGWHVECSAMATTYLGAEFDIHCGGMDLLFPHHENEVAQSRAAGDGFARYWLHNGWVSLGGEKMSKSLGNVLSVPNVLTNVRAVELRYYLGSAHYRSMLEYSEQALDDAAAAYRRLESFVRKVNDDADGVPAGKWTDAFADALNNDLGVPKALAEIHQLVTEGNKALAGNDTATAADIAAQVRGMLDILGLDPLNSHWDHRTNSPATQHALNALITAQLEQRESARAAQDWPAADKVRDRLAAANIDVTDTPEGPTWAFHKK</sequence>
<dbReference type="SUPFAM" id="SSF47323">
    <property type="entry name" value="Anticodon-binding domain of a subclass of class I aminoacyl-tRNA synthetases"/>
    <property type="match status" value="1"/>
</dbReference>
<evidence type="ECO:0000256" key="6">
    <source>
        <dbReference type="ARBA" id="ARBA00022741"/>
    </source>
</evidence>
<keyword evidence="15" id="KW-1185">Reference proteome</keyword>
<evidence type="ECO:0000256" key="2">
    <source>
        <dbReference type="ARBA" id="ARBA00011245"/>
    </source>
</evidence>
<keyword evidence="10 12" id="KW-0030">Aminoacyl-tRNA synthetase</keyword>
<dbReference type="Proteomes" id="UP000733379">
    <property type="component" value="Unassembled WGS sequence"/>
</dbReference>
<protein>
    <recommendedName>
        <fullName evidence="12">Cysteine--tRNA ligase</fullName>
        <ecNumber evidence="12">6.1.1.16</ecNumber>
    </recommendedName>
    <alternativeName>
        <fullName evidence="12">Cysteinyl-tRNA synthetase</fullName>
        <shortName evidence="12">CysRS</shortName>
    </alternativeName>
</protein>
<dbReference type="InterPro" id="IPR014729">
    <property type="entry name" value="Rossmann-like_a/b/a_fold"/>
</dbReference>
<evidence type="ECO:0000256" key="5">
    <source>
        <dbReference type="ARBA" id="ARBA00022723"/>
    </source>
</evidence>
<feature type="binding site" evidence="12">
    <location>
        <position position="236"/>
    </location>
    <ligand>
        <name>Zn(2+)</name>
        <dbReference type="ChEBI" id="CHEBI:29105"/>
    </ligand>
</feature>
<keyword evidence="6 12" id="KW-0547">Nucleotide-binding</keyword>
<dbReference type="HAMAP" id="MF_00041">
    <property type="entry name" value="Cys_tRNA_synth"/>
    <property type="match status" value="1"/>
</dbReference>
<feature type="domain" description="Cysteinyl-tRNA synthetase class Ia DALR" evidence="13">
    <location>
        <begin position="338"/>
        <end position="394"/>
    </location>
</feature>
<proteinExistence type="inferred from homology"/>
<evidence type="ECO:0000256" key="8">
    <source>
        <dbReference type="ARBA" id="ARBA00022840"/>
    </source>
</evidence>
<dbReference type="Gene3D" id="3.40.50.620">
    <property type="entry name" value="HUPs"/>
    <property type="match status" value="1"/>
</dbReference>
<comment type="caution">
    <text evidence="14">The sequence shown here is derived from an EMBL/GenBank/DDBJ whole genome shotgun (WGS) entry which is preliminary data.</text>
</comment>
<dbReference type="Gene3D" id="1.20.120.1910">
    <property type="entry name" value="Cysteine-tRNA ligase, C-terminal anti-codon recognition domain"/>
    <property type="match status" value="1"/>
</dbReference>
<keyword evidence="9 12" id="KW-0648">Protein biosynthesis</keyword>
<comment type="catalytic activity">
    <reaction evidence="11 12">
        <text>tRNA(Cys) + L-cysteine + ATP = L-cysteinyl-tRNA(Cys) + AMP + diphosphate</text>
        <dbReference type="Rhea" id="RHEA:17773"/>
        <dbReference type="Rhea" id="RHEA-COMP:9661"/>
        <dbReference type="Rhea" id="RHEA-COMP:9679"/>
        <dbReference type="ChEBI" id="CHEBI:30616"/>
        <dbReference type="ChEBI" id="CHEBI:33019"/>
        <dbReference type="ChEBI" id="CHEBI:35235"/>
        <dbReference type="ChEBI" id="CHEBI:78442"/>
        <dbReference type="ChEBI" id="CHEBI:78517"/>
        <dbReference type="ChEBI" id="CHEBI:456215"/>
        <dbReference type="EC" id="6.1.1.16"/>
    </reaction>
</comment>
<dbReference type="InterPro" id="IPR015803">
    <property type="entry name" value="Cys-tRNA-ligase"/>
</dbReference>
<feature type="binding site" evidence="12">
    <location>
        <position position="232"/>
    </location>
    <ligand>
        <name>Zn(2+)</name>
        <dbReference type="ChEBI" id="CHEBI:29105"/>
    </ligand>
</feature>
<evidence type="ECO:0000256" key="9">
    <source>
        <dbReference type="ARBA" id="ARBA00022917"/>
    </source>
</evidence>
<dbReference type="InterPro" id="IPR015273">
    <property type="entry name" value="Cys-tRNA-synt_Ia_DALR"/>
</dbReference>
<evidence type="ECO:0000256" key="11">
    <source>
        <dbReference type="ARBA" id="ARBA00047398"/>
    </source>
</evidence>
<dbReference type="NCBIfam" id="TIGR00435">
    <property type="entry name" value="cysS"/>
    <property type="match status" value="1"/>
</dbReference>
<dbReference type="Pfam" id="PF09190">
    <property type="entry name" value="DALR_2"/>
    <property type="match status" value="1"/>
</dbReference>
<dbReference type="PANTHER" id="PTHR10890:SF30">
    <property type="entry name" value="CYSTEINE--TRNA LIGASE"/>
    <property type="match status" value="1"/>
</dbReference>
<feature type="binding site" evidence="12">
    <location>
        <position position="266"/>
    </location>
    <ligand>
        <name>ATP</name>
        <dbReference type="ChEBI" id="CHEBI:30616"/>
    </ligand>
</feature>
<comment type="subunit">
    <text evidence="2 12">Monomer.</text>
</comment>
<reference evidence="14 15" key="1">
    <citation type="submission" date="2021-06" db="EMBL/GenBank/DDBJ databases">
        <title>Actinomycetes sequencing.</title>
        <authorList>
            <person name="Shan Q."/>
        </authorList>
    </citation>
    <scope>NUCLEOTIDE SEQUENCE [LARGE SCALE GENOMIC DNA]</scope>
    <source>
        <strain evidence="14 15">NEAU-G5</strain>
    </source>
</reference>
<organism evidence="14 15">
    <name type="scientific">Nocardia albiluteola</name>
    <dbReference type="NCBI Taxonomy" id="2842303"/>
    <lineage>
        <taxon>Bacteria</taxon>
        <taxon>Bacillati</taxon>
        <taxon>Actinomycetota</taxon>
        <taxon>Actinomycetes</taxon>
        <taxon>Mycobacteriales</taxon>
        <taxon>Nocardiaceae</taxon>
        <taxon>Nocardia</taxon>
    </lineage>
</organism>
<accession>A0ABS6B3C2</accession>
<dbReference type="SUPFAM" id="SSF52374">
    <property type="entry name" value="Nucleotidylyl transferase"/>
    <property type="match status" value="1"/>
</dbReference>
<feature type="short sequence motif" description="'KMSKS' region" evidence="12">
    <location>
        <begin position="263"/>
        <end position="267"/>
    </location>
</feature>
<evidence type="ECO:0000256" key="7">
    <source>
        <dbReference type="ARBA" id="ARBA00022833"/>
    </source>
</evidence>
<dbReference type="CDD" id="cd00672">
    <property type="entry name" value="CysRS_core"/>
    <property type="match status" value="1"/>
</dbReference>
<comment type="cofactor">
    <cofactor evidence="12">
        <name>Zn(2+)</name>
        <dbReference type="ChEBI" id="CHEBI:29105"/>
    </cofactor>
    <text evidence="12">Binds 1 zinc ion per subunit.</text>
</comment>
<keyword evidence="7 12" id="KW-0862">Zinc</keyword>